<dbReference type="PANTHER" id="PTHR30146:SF2">
    <property type="entry name" value="HTH-TYPE TRANSCRIPTIONAL REGULATOR GNTR"/>
    <property type="match status" value="1"/>
</dbReference>
<dbReference type="InterPro" id="IPR028082">
    <property type="entry name" value="Peripla_BP_I"/>
</dbReference>
<dbReference type="SMART" id="SM00354">
    <property type="entry name" value="HTH_LACI"/>
    <property type="match status" value="1"/>
</dbReference>
<dbReference type="AlphaFoldDB" id="A0A7C9V956"/>
<sequence length="333" mass="36020">MQYEMPTLTHVARLAGVSENTVSRVIRNKGPIADATRDRVVLAIEKLGYVPNRAAGSLASSGSLLIGVLLPSLSNIVYPEVLQGIYAALAATSYQPMIGVTDYDPVKEQSILSSLLAWQPAAIITTGFDHTDATRRMLDNSRVRVAELMDIDAEPIDIAVGLSHHQAGYAVGRHLIARGYRRFGYVGHDWIADRRARMRYDGLVQALAETGMTLEGEQCFDGPSSTMAGRDTLAILLERLPGLDAVVFSNDDMAVGGFFHCLVAGIAVRERLALFGFNGLDIGQVLPLPLSTVRSNRFLIGKIAVEKLLESPERALDKLVVDTGYDIVEGATA</sequence>
<dbReference type="CDD" id="cd01575">
    <property type="entry name" value="PBP1_GntR"/>
    <property type="match status" value="1"/>
</dbReference>
<dbReference type="InterPro" id="IPR000843">
    <property type="entry name" value="HTH_LacI"/>
</dbReference>
<accession>A0A7C9V956</accession>
<reference evidence="5 6" key="1">
    <citation type="submission" date="2020-02" db="EMBL/GenBank/DDBJ databases">
        <title>Genome sequence of the type strain CGMCC 1.15528 of Mesorhizobium zhangyense.</title>
        <authorList>
            <person name="Gao J."/>
            <person name="Sun J."/>
        </authorList>
    </citation>
    <scope>NUCLEOTIDE SEQUENCE [LARGE SCALE GENOMIC DNA]</scope>
    <source>
        <strain evidence="5 6">CGMCC 1.15528</strain>
    </source>
</reference>
<gene>
    <name evidence="5" type="ORF">G6N74_11660</name>
</gene>
<keyword evidence="6" id="KW-1185">Reference proteome</keyword>
<dbReference type="SUPFAM" id="SSF47413">
    <property type="entry name" value="lambda repressor-like DNA-binding domains"/>
    <property type="match status" value="1"/>
</dbReference>
<dbReference type="Gene3D" id="3.40.50.2300">
    <property type="match status" value="2"/>
</dbReference>
<dbReference type="EMBL" id="JAAKZG010000004">
    <property type="protein sequence ID" value="NGN41726.1"/>
    <property type="molecule type" value="Genomic_DNA"/>
</dbReference>
<keyword evidence="2 5" id="KW-0238">DNA-binding</keyword>
<feature type="domain" description="HTH lacI-type" evidence="4">
    <location>
        <begin position="6"/>
        <end position="60"/>
    </location>
</feature>
<dbReference type="SUPFAM" id="SSF53822">
    <property type="entry name" value="Periplasmic binding protein-like I"/>
    <property type="match status" value="1"/>
</dbReference>
<dbReference type="GO" id="GO:0003700">
    <property type="term" value="F:DNA-binding transcription factor activity"/>
    <property type="evidence" value="ECO:0007669"/>
    <property type="project" value="TreeGrafter"/>
</dbReference>
<evidence type="ECO:0000256" key="2">
    <source>
        <dbReference type="ARBA" id="ARBA00023125"/>
    </source>
</evidence>
<dbReference type="CDD" id="cd01392">
    <property type="entry name" value="HTH_LacI"/>
    <property type="match status" value="1"/>
</dbReference>
<evidence type="ECO:0000313" key="5">
    <source>
        <dbReference type="EMBL" id="NGN41726.1"/>
    </source>
</evidence>
<keyword evidence="1" id="KW-0805">Transcription regulation</keyword>
<dbReference type="InterPro" id="IPR010982">
    <property type="entry name" value="Lambda_DNA-bd_dom_sf"/>
</dbReference>
<keyword evidence="3" id="KW-0804">Transcription</keyword>
<dbReference type="PANTHER" id="PTHR30146">
    <property type="entry name" value="LACI-RELATED TRANSCRIPTIONAL REPRESSOR"/>
    <property type="match status" value="1"/>
</dbReference>
<dbReference type="InterPro" id="IPR001761">
    <property type="entry name" value="Peripla_BP/Lac1_sug-bd_dom"/>
</dbReference>
<dbReference type="Proteomes" id="UP000481252">
    <property type="component" value="Unassembled WGS sequence"/>
</dbReference>
<dbReference type="Pfam" id="PF00532">
    <property type="entry name" value="Peripla_BP_1"/>
    <property type="match status" value="1"/>
</dbReference>
<name>A0A7C9V956_9HYPH</name>
<comment type="caution">
    <text evidence="5">The sequence shown here is derived from an EMBL/GenBank/DDBJ whole genome shotgun (WGS) entry which is preliminary data.</text>
</comment>
<protein>
    <submittedName>
        <fullName evidence="5">LacI family DNA-binding transcriptional regulator</fullName>
    </submittedName>
</protein>
<evidence type="ECO:0000313" key="6">
    <source>
        <dbReference type="Proteomes" id="UP000481252"/>
    </source>
</evidence>
<dbReference type="RefSeq" id="WP_165117420.1">
    <property type="nucleotide sequence ID" value="NZ_JAAKZG010000004.1"/>
</dbReference>
<evidence type="ECO:0000256" key="1">
    <source>
        <dbReference type="ARBA" id="ARBA00023015"/>
    </source>
</evidence>
<evidence type="ECO:0000259" key="4">
    <source>
        <dbReference type="PROSITE" id="PS50932"/>
    </source>
</evidence>
<dbReference type="Gene3D" id="1.10.260.40">
    <property type="entry name" value="lambda repressor-like DNA-binding domains"/>
    <property type="match status" value="1"/>
</dbReference>
<dbReference type="GO" id="GO:0000976">
    <property type="term" value="F:transcription cis-regulatory region binding"/>
    <property type="evidence" value="ECO:0007669"/>
    <property type="project" value="TreeGrafter"/>
</dbReference>
<evidence type="ECO:0000256" key="3">
    <source>
        <dbReference type="ARBA" id="ARBA00023163"/>
    </source>
</evidence>
<dbReference type="PROSITE" id="PS50932">
    <property type="entry name" value="HTH_LACI_2"/>
    <property type="match status" value="1"/>
</dbReference>
<dbReference type="Pfam" id="PF00356">
    <property type="entry name" value="LacI"/>
    <property type="match status" value="1"/>
</dbReference>
<organism evidence="5 6">
    <name type="scientific">Mesorhizobium zhangyense</name>
    <dbReference type="NCBI Taxonomy" id="1776730"/>
    <lineage>
        <taxon>Bacteria</taxon>
        <taxon>Pseudomonadati</taxon>
        <taxon>Pseudomonadota</taxon>
        <taxon>Alphaproteobacteria</taxon>
        <taxon>Hyphomicrobiales</taxon>
        <taxon>Phyllobacteriaceae</taxon>
        <taxon>Mesorhizobium</taxon>
    </lineage>
</organism>
<proteinExistence type="predicted"/>